<reference evidence="1" key="2">
    <citation type="submission" date="2022-03" db="EMBL/GenBank/DDBJ databases">
        <title>Draft title - Genomic analysis of global carrot germplasm unveils the trajectory of domestication and the origin of high carotenoid orange carrot.</title>
        <authorList>
            <person name="Iorizzo M."/>
            <person name="Ellison S."/>
            <person name="Senalik D."/>
            <person name="Macko-Podgorni A."/>
            <person name="Grzebelus D."/>
            <person name="Bostan H."/>
            <person name="Rolling W."/>
            <person name="Curaba J."/>
            <person name="Simon P."/>
        </authorList>
    </citation>
    <scope>NUCLEOTIDE SEQUENCE</scope>
    <source>
        <tissue evidence="1">Leaf</tissue>
    </source>
</reference>
<proteinExistence type="predicted"/>
<accession>A0A175YJ90</accession>
<reference evidence="1" key="1">
    <citation type="journal article" date="2016" name="Nat. Genet.">
        <title>A high-quality carrot genome assembly provides new insights into carotenoid accumulation and asterid genome evolution.</title>
        <authorList>
            <person name="Iorizzo M."/>
            <person name="Ellison S."/>
            <person name="Senalik D."/>
            <person name="Zeng P."/>
            <person name="Satapoomin P."/>
            <person name="Huang J."/>
            <person name="Bowman M."/>
            <person name="Iovene M."/>
            <person name="Sanseverino W."/>
            <person name="Cavagnaro P."/>
            <person name="Yildiz M."/>
            <person name="Macko-Podgorni A."/>
            <person name="Moranska E."/>
            <person name="Grzebelus E."/>
            <person name="Grzebelus D."/>
            <person name="Ashrafi H."/>
            <person name="Zheng Z."/>
            <person name="Cheng S."/>
            <person name="Spooner D."/>
            <person name="Van Deynze A."/>
            <person name="Simon P."/>
        </authorList>
    </citation>
    <scope>NUCLEOTIDE SEQUENCE</scope>
    <source>
        <tissue evidence="1">Leaf</tissue>
    </source>
</reference>
<organism evidence="1 2">
    <name type="scientific">Daucus carota subsp. sativus</name>
    <name type="common">Carrot</name>
    <dbReference type="NCBI Taxonomy" id="79200"/>
    <lineage>
        <taxon>Eukaryota</taxon>
        <taxon>Viridiplantae</taxon>
        <taxon>Streptophyta</taxon>
        <taxon>Embryophyta</taxon>
        <taxon>Tracheophyta</taxon>
        <taxon>Spermatophyta</taxon>
        <taxon>Magnoliopsida</taxon>
        <taxon>eudicotyledons</taxon>
        <taxon>Gunneridae</taxon>
        <taxon>Pentapetalae</taxon>
        <taxon>asterids</taxon>
        <taxon>campanulids</taxon>
        <taxon>Apiales</taxon>
        <taxon>Apiaceae</taxon>
        <taxon>Apioideae</taxon>
        <taxon>Scandiceae</taxon>
        <taxon>Daucinae</taxon>
        <taxon>Daucus</taxon>
        <taxon>Daucus sect. Daucus</taxon>
    </lineage>
</organism>
<dbReference type="Proteomes" id="UP000077755">
    <property type="component" value="Chromosome 8"/>
</dbReference>
<dbReference type="AlphaFoldDB" id="A0A175YJ90"/>
<protein>
    <submittedName>
        <fullName evidence="1">Uncharacterized protein</fullName>
    </submittedName>
</protein>
<dbReference type="Gramene" id="KZM83786">
    <property type="protein sequence ID" value="KZM83786"/>
    <property type="gene ID" value="DCAR_028792"/>
</dbReference>
<evidence type="ECO:0000313" key="1">
    <source>
        <dbReference type="EMBL" id="WOH11022.1"/>
    </source>
</evidence>
<dbReference type="EMBL" id="CP093350">
    <property type="protein sequence ID" value="WOH11022.1"/>
    <property type="molecule type" value="Genomic_DNA"/>
</dbReference>
<gene>
    <name evidence="1" type="ORF">DCAR_0830499</name>
</gene>
<evidence type="ECO:0000313" key="2">
    <source>
        <dbReference type="Proteomes" id="UP000077755"/>
    </source>
</evidence>
<keyword evidence="2" id="KW-1185">Reference proteome</keyword>
<sequence length="401" mass="43648">MEFMWDIPDQDAYKINIHCEISDVPSPVGNTVAVAAIIRGPAGSKLWGMEGPANNLTLEQGIMAAIQAACVYADEHALEPIHIETTHVGIFELVSAQDQFIIPHELLEAFRLFNSLHANNADNNEGANPRRISWIPHHMNSTAVYMAEYGMKHLTATVELPGASTLGNLQYFLDRDMGRALPNPEMVILPNLGLGEVEDGPPLPPPAKRVCFSRDIKMKAPLDPPQCNSFLGSTSQSWKIATPIPLLIAKGKDALYGGFKFYENGNFSEQAIDILKTGTLAEISPVFAEKAVNLEAYVINGLLAKDVLNYACLGCLSIALETSEAEPKPRSPSALLVVEQQQEVQKSSSPVLPVEPLNDSALEDLHLLPVVDMLAEMEKVTIPVQQDKPLDGEDVGLDVTQ</sequence>
<name>A0A175YJ90_DAUCS</name>